<evidence type="ECO:0000313" key="3">
    <source>
        <dbReference type="Proteomes" id="UP001295684"/>
    </source>
</evidence>
<feature type="region of interest" description="Disordered" evidence="1">
    <location>
        <begin position="536"/>
        <end position="570"/>
    </location>
</feature>
<gene>
    <name evidence="2" type="ORF">ECRASSUSDP1_LOCUS4655</name>
</gene>
<dbReference type="AlphaFoldDB" id="A0AAD1UAL8"/>
<feature type="compositionally biased region" description="Basic and acidic residues" evidence="1">
    <location>
        <begin position="448"/>
        <end position="457"/>
    </location>
</feature>
<dbReference type="EMBL" id="CAMPGE010004473">
    <property type="protein sequence ID" value="CAI2363324.1"/>
    <property type="molecule type" value="Genomic_DNA"/>
</dbReference>
<feature type="region of interest" description="Disordered" evidence="1">
    <location>
        <begin position="419"/>
        <end position="459"/>
    </location>
</feature>
<protein>
    <submittedName>
        <fullName evidence="2">Uncharacterized protein</fullName>
    </submittedName>
</protein>
<organism evidence="2 3">
    <name type="scientific">Euplotes crassus</name>
    <dbReference type="NCBI Taxonomy" id="5936"/>
    <lineage>
        <taxon>Eukaryota</taxon>
        <taxon>Sar</taxon>
        <taxon>Alveolata</taxon>
        <taxon>Ciliophora</taxon>
        <taxon>Intramacronucleata</taxon>
        <taxon>Spirotrichea</taxon>
        <taxon>Hypotrichia</taxon>
        <taxon>Euplotida</taxon>
        <taxon>Euplotidae</taxon>
        <taxon>Moneuplotes</taxon>
    </lineage>
</organism>
<name>A0AAD1UAL8_EUPCR</name>
<keyword evidence="3" id="KW-1185">Reference proteome</keyword>
<feature type="compositionally biased region" description="Polar residues" evidence="1">
    <location>
        <begin position="338"/>
        <end position="353"/>
    </location>
</feature>
<reference evidence="2" key="1">
    <citation type="submission" date="2023-07" db="EMBL/GenBank/DDBJ databases">
        <authorList>
            <consortium name="AG Swart"/>
            <person name="Singh M."/>
            <person name="Singh A."/>
            <person name="Seah K."/>
            <person name="Emmerich C."/>
        </authorList>
    </citation>
    <scope>NUCLEOTIDE SEQUENCE</scope>
    <source>
        <strain evidence="2">DP1</strain>
    </source>
</reference>
<feature type="region of interest" description="Disordered" evidence="1">
    <location>
        <begin position="310"/>
        <end position="353"/>
    </location>
</feature>
<feature type="compositionally biased region" description="Basic and acidic residues" evidence="1">
    <location>
        <begin position="148"/>
        <end position="165"/>
    </location>
</feature>
<proteinExistence type="predicted"/>
<accession>A0AAD1UAL8</accession>
<evidence type="ECO:0000256" key="1">
    <source>
        <dbReference type="SAM" id="MobiDB-lite"/>
    </source>
</evidence>
<dbReference type="Proteomes" id="UP001295684">
    <property type="component" value="Unassembled WGS sequence"/>
</dbReference>
<evidence type="ECO:0000313" key="2">
    <source>
        <dbReference type="EMBL" id="CAI2363324.1"/>
    </source>
</evidence>
<feature type="compositionally biased region" description="Basic and acidic residues" evidence="1">
    <location>
        <begin position="105"/>
        <end position="140"/>
    </location>
</feature>
<comment type="caution">
    <text evidence="2">The sequence shown here is derived from an EMBL/GenBank/DDBJ whole genome shotgun (WGS) entry which is preliminary data.</text>
</comment>
<feature type="region of interest" description="Disordered" evidence="1">
    <location>
        <begin position="90"/>
        <end position="165"/>
    </location>
</feature>
<sequence length="570" mass="65646">MDNSKTDDDMMDAMAVIQEALIDLYLNVKVRSKEEINEYDEKDLSKERDNLYITSPLDLINYIQTSVEILMNIKVEDYLAHQSELKKHKKINKRIKQKQSNYKPEGLKAEDEVSRRLNDSNLSEHEQAKDSKEISEKGQRIETNNFGDDLKETGGAQVRKEEQHFKTISSQKDDLLDEVLESSDSFIPFSNRTSLTHAPTIYEEVIQKYENDIRNHIRIEQQMKLHSDSVINKLEDKEKEYNRMILNIKEHQEVFKKEAERFKIEARIMREENEALKKALEKKIEKCLNVERDLKEANIKISGLQNELDGSRKSLEKNPTPRKSFVQGGIPHHKPKFKSNSANPNSSRKTTSESMQMFYSRNVTVPNNCNEELIIPVSSTRSPQKFAINNGIKNIIMKKDGKSPYLQADMEKLKQYITVPKNKGHKRSKSQTIKSNPPNRKGGARSSIRADRVHTEENNSESFYKIQDYTSTSINNSLAYGAPKKNVTLKKAKIKAGLPKSNHFMSYDVRSSCNRYEAGASLNDSSFDRRTMKVKKKVKAKRNSSIAKMPNKKQVQPRCSSGYGHSKVKF</sequence>